<evidence type="ECO:0008006" key="4">
    <source>
        <dbReference type="Google" id="ProtNLM"/>
    </source>
</evidence>
<protein>
    <recommendedName>
        <fullName evidence="4">Transmembrane protein</fullName>
    </recommendedName>
</protein>
<organism evidence="2 3">
    <name type="scientific">Nocardia camponoti</name>
    <dbReference type="NCBI Taxonomy" id="1616106"/>
    <lineage>
        <taxon>Bacteria</taxon>
        <taxon>Bacillati</taxon>
        <taxon>Actinomycetota</taxon>
        <taxon>Actinomycetes</taxon>
        <taxon>Mycobacteriales</taxon>
        <taxon>Nocardiaceae</taxon>
        <taxon>Nocardia</taxon>
    </lineage>
</organism>
<accession>A0A917QHX1</accession>
<comment type="caution">
    <text evidence="2">The sequence shown here is derived from an EMBL/GenBank/DDBJ whole genome shotgun (WGS) entry which is preliminary data.</text>
</comment>
<keyword evidence="3" id="KW-1185">Reference proteome</keyword>
<proteinExistence type="predicted"/>
<feature type="transmembrane region" description="Helical" evidence="1">
    <location>
        <begin position="29"/>
        <end position="50"/>
    </location>
</feature>
<evidence type="ECO:0000256" key="1">
    <source>
        <dbReference type="SAM" id="Phobius"/>
    </source>
</evidence>
<feature type="transmembrane region" description="Helical" evidence="1">
    <location>
        <begin position="143"/>
        <end position="165"/>
    </location>
</feature>
<dbReference type="Proteomes" id="UP000612956">
    <property type="component" value="Unassembled WGS sequence"/>
</dbReference>
<reference evidence="2" key="2">
    <citation type="submission" date="2020-09" db="EMBL/GenBank/DDBJ databases">
        <authorList>
            <person name="Sun Q."/>
            <person name="Zhou Y."/>
        </authorList>
    </citation>
    <scope>NUCLEOTIDE SEQUENCE</scope>
    <source>
        <strain evidence="2">CGMCC 4.7278</strain>
    </source>
</reference>
<keyword evidence="1" id="KW-1133">Transmembrane helix</keyword>
<sequence>MSVEVENPNNLNQIAPLPMPEDVGTARQLWWGVAGLGVVATGAFLVAISAQRDQLVTQMTEELQRSDPKAAAEMSEATIQLAVWLGFGLVGLFGLALCGITVGLAHLLARGKLWARTLLTVIAVWLVMSAIMVLVSIAEVETVTMLIFGATAIVQGVLAAGAAYLSMRADSTRYFISKLKRR</sequence>
<dbReference type="EMBL" id="BMMW01000002">
    <property type="protein sequence ID" value="GGK50578.1"/>
    <property type="molecule type" value="Genomic_DNA"/>
</dbReference>
<dbReference type="RefSeq" id="WP_229683882.1">
    <property type="nucleotide sequence ID" value="NZ_BMMW01000002.1"/>
</dbReference>
<keyword evidence="1" id="KW-0472">Membrane</keyword>
<evidence type="ECO:0000313" key="3">
    <source>
        <dbReference type="Proteomes" id="UP000612956"/>
    </source>
</evidence>
<gene>
    <name evidence="2" type="ORF">GCM10011591_22640</name>
</gene>
<name>A0A917QHX1_9NOCA</name>
<keyword evidence="1" id="KW-0812">Transmembrane</keyword>
<feature type="transmembrane region" description="Helical" evidence="1">
    <location>
        <begin position="81"/>
        <end position="105"/>
    </location>
</feature>
<reference evidence="2" key="1">
    <citation type="journal article" date="2014" name="Int. J. Syst. Evol. Microbiol.">
        <title>Complete genome sequence of Corynebacterium casei LMG S-19264T (=DSM 44701T), isolated from a smear-ripened cheese.</title>
        <authorList>
            <consortium name="US DOE Joint Genome Institute (JGI-PGF)"/>
            <person name="Walter F."/>
            <person name="Albersmeier A."/>
            <person name="Kalinowski J."/>
            <person name="Ruckert C."/>
        </authorList>
    </citation>
    <scope>NUCLEOTIDE SEQUENCE</scope>
    <source>
        <strain evidence="2">CGMCC 4.7278</strain>
    </source>
</reference>
<feature type="transmembrane region" description="Helical" evidence="1">
    <location>
        <begin position="117"/>
        <end position="137"/>
    </location>
</feature>
<dbReference type="AlphaFoldDB" id="A0A917QHX1"/>
<evidence type="ECO:0000313" key="2">
    <source>
        <dbReference type="EMBL" id="GGK50578.1"/>
    </source>
</evidence>